<dbReference type="InterPro" id="IPR003848">
    <property type="entry name" value="DUF218"/>
</dbReference>
<feature type="domain" description="DUF218" evidence="1">
    <location>
        <begin position="25"/>
        <end position="141"/>
    </location>
</feature>
<proteinExistence type="predicted"/>
<gene>
    <name evidence="2" type="ORF">SAMEA3390019_01809</name>
    <name evidence="3" type="ORF">SAMEA4038883_00424</name>
</gene>
<dbReference type="RefSeq" id="WP_050086816.1">
    <property type="nucleotide sequence ID" value="NZ_CHOA01000001.1"/>
</dbReference>
<dbReference type="EMBL" id="CABBMN010000015">
    <property type="protein sequence ID" value="VSC33482.1"/>
    <property type="molecule type" value="Genomic_DNA"/>
</dbReference>
<organism evidence="3 4">
    <name type="scientific">Streptococcus pneumoniae</name>
    <dbReference type="NCBI Taxonomy" id="1313"/>
    <lineage>
        <taxon>Bacteria</taxon>
        <taxon>Bacillati</taxon>
        <taxon>Bacillota</taxon>
        <taxon>Bacilli</taxon>
        <taxon>Lactobacillales</taxon>
        <taxon>Streptococcaceae</taxon>
        <taxon>Streptococcus</taxon>
    </lineage>
</organism>
<dbReference type="GO" id="GO:0005886">
    <property type="term" value="C:plasma membrane"/>
    <property type="evidence" value="ECO:0007669"/>
    <property type="project" value="TreeGrafter"/>
</dbReference>
<evidence type="ECO:0000259" key="1">
    <source>
        <dbReference type="Pfam" id="PF02698"/>
    </source>
</evidence>
<dbReference type="Gene3D" id="3.40.50.620">
    <property type="entry name" value="HUPs"/>
    <property type="match status" value="1"/>
</dbReference>
<dbReference type="InterPro" id="IPR014729">
    <property type="entry name" value="Rossmann-like_a/b/a_fold"/>
</dbReference>
<dbReference type="Proteomes" id="UP000310997">
    <property type="component" value="Unassembled WGS sequence"/>
</dbReference>
<dbReference type="InterPro" id="IPR051599">
    <property type="entry name" value="Cell_Envelope_Assoc"/>
</dbReference>
<dbReference type="CDD" id="cd06259">
    <property type="entry name" value="YdcF-like"/>
    <property type="match status" value="1"/>
</dbReference>
<evidence type="ECO:0000313" key="3">
    <source>
        <dbReference type="EMBL" id="VTE36344.1"/>
    </source>
</evidence>
<dbReference type="PANTHER" id="PTHR30336:SF20">
    <property type="entry name" value="DUF218 DOMAIN-CONTAINING PROTEIN"/>
    <property type="match status" value="1"/>
</dbReference>
<reference evidence="4 5" key="1">
    <citation type="submission" date="2019-04" db="EMBL/GenBank/DDBJ databases">
        <authorList>
            <consortium name="Pathogen Informatics"/>
        </authorList>
    </citation>
    <scope>NUCLEOTIDE SEQUENCE [LARGE SCALE GENOMIC DNA]</scope>
    <source>
        <strain evidence="2 5">GPSC148</strain>
        <strain evidence="3 4">GPSC559</strain>
    </source>
</reference>
<dbReference type="EMBL" id="CABDLL010000002">
    <property type="protein sequence ID" value="VTE36344.1"/>
    <property type="molecule type" value="Genomic_DNA"/>
</dbReference>
<evidence type="ECO:0000313" key="5">
    <source>
        <dbReference type="Proteomes" id="UP000311674"/>
    </source>
</evidence>
<sequence length="185" mass="21519">MTNIQRTINDITSFMFIEDYIQVCDLIIIPGTSQTQPIDIAKKIIDSGKARKLLITGGSNSKLQNETEAEYLKEYAENIGILRKDIIIETKAKNTLENAILSSNLIKQSDLKVKNILLISKNYHARRTLMTFEEYFQMDVNFFVISYIDELGITKENWHIDSYKKDKIFSEIKKIGKYYFKNKND</sequence>
<accession>A0A0T7ZLB1</accession>
<name>A0A0T7ZLB1_STREE</name>
<evidence type="ECO:0000313" key="4">
    <source>
        <dbReference type="Proteomes" id="UP000310997"/>
    </source>
</evidence>
<evidence type="ECO:0000313" key="2">
    <source>
        <dbReference type="EMBL" id="VSC33482.1"/>
    </source>
</evidence>
<dbReference type="PANTHER" id="PTHR30336">
    <property type="entry name" value="INNER MEMBRANE PROTEIN, PROBABLE PERMEASE"/>
    <property type="match status" value="1"/>
</dbReference>
<dbReference type="Pfam" id="PF02698">
    <property type="entry name" value="DUF218"/>
    <property type="match status" value="1"/>
</dbReference>
<dbReference type="AlphaFoldDB" id="A0A0T7ZLB1"/>
<protein>
    <submittedName>
        <fullName evidence="3">DUF218 domain</fullName>
    </submittedName>
</protein>
<dbReference type="Proteomes" id="UP000311674">
    <property type="component" value="Unassembled WGS sequence"/>
</dbReference>